<accession>A0ABV8KN75</accession>
<keyword evidence="1" id="KW-0472">Membrane</keyword>
<keyword evidence="1" id="KW-1133">Transmembrane helix</keyword>
<evidence type="ECO:0000313" key="2">
    <source>
        <dbReference type="EMBL" id="MFC4107508.1"/>
    </source>
</evidence>
<comment type="caution">
    <text evidence="2">The sequence shown here is derived from an EMBL/GenBank/DDBJ whole genome shotgun (WGS) entry which is preliminary data.</text>
</comment>
<reference evidence="3" key="1">
    <citation type="journal article" date="2019" name="Int. J. Syst. Evol. Microbiol.">
        <title>The Global Catalogue of Microorganisms (GCM) 10K type strain sequencing project: providing services to taxonomists for standard genome sequencing and annotation.</title>
        <authorList>
            <consortium name="The Broad Institute Genomics Platform"/>
            <consortium name="The Broad Institute Genome Sequencing Center for Infectious Disease"/>
            <person name="Wu L."/>
            <person name="Ma J."/>
        </authorList>
    </citation>
    <scope>NUCLEOTIDE SEQUENCE [LARGE SCALE GENOMIC DNA]</scope>
    <source>
        <strain evidence="3">2902at01</strain>
    </source>
</reference>
<dbReference type="Proteomes" id="UP001595868">
    <property type="component" value="Unassembled WGS sequence"/>
</dbReference>
<dbReference type="PROSITE" id="PS51257">
    <property type="entry name" value="PROKAR_LIPOPROTEIN"/>
    <property type="match status" value="1"/>
</dbReference>
<protein>
    <submittedName>
        <fullName evidence="2">Uncharacterized protein</fullName>
    </submittedName>
</protein>
<dbReference type="RefSeq" id="WP_377546507.1">
    <property type="nucleotide sequence ID" value="NZ_JBHSBN010000010.1"/>
</dbReference>
<gene>
    <name evidence="2" type="ORF">ACFOX0_16445</name>
</gene>
<evidence type="ECO:0000313" key="3">
    <source>
        <dbReference type="Proteomes" id="UP001595868"/>
    </source>
</evidence>
<evidence type="ECO:0000256" key="1">
    <source>
        <dbReference type="SAM" id="Phobius"/>
    </source>
</evidence>
<name>A0ABV8KN75_9ACTN</name>
<keyword evidence="1" id="KW-0812">Transmembrane</keyword>
<dbReference type="EMBL" id="JBHSBN010000010">
    <property type="protein sequence ID" value="MFC4107508.1"/>
    <property type="molecule type" value="Genomic_DNA"/>
</dbReference>
<sequence>MSRRRGVLWWLLGSLGLLGLLACIAVYAWFGYFGPQMEIEQRREVFAALGTPEGFARDEPQLVGTTDRLAASYSLTCDRGACPADLGARVHRWLVAGGKSDASAPEVTRCLDNQRANPTSMCALGWRTRNCEVYVQASYRQLPGNRGTDRQVRLLTTVGDCD</sequence>
<proteinExistence type="predicted"/>
<keyword evidence="3" id="KW-1185">Reference proteome</keyword>
<organism evidence="2 3">
    <name type="scientific">Micromonospora zhanjiangensis</name>
    <dbReference type="NCBI Taxonomy" id="1522057"/>
    <lineage>
        <taxon>Bacteria</taxon>
        <taxon>Bacillati</taxon>
        <taxon>Actinomycetota</taxon>
        <taxon>Actinomycetes</taxon>
        <taxon>Micromonosporales</taxon>
        <taxon>Micromonosporaceae</taxon>
        <taxon>Micromonospora</taxon>
    </lineage>
</organism>
<feature type="transmembrane region" description="Helical" evidence="1">
    <location>
        <begin position="7"/>
        <end position="30"/>
    </location>
</feature>